<evidence type="ECO:0000313" key="2">
    <source>
        <dbReference type="Proteomes" id="UP000515146"/>
    </source>
</evidence>
<dbReference type="Proteomes" id="UP000515146">
    <property type="component" value="Unplaced"/>
</dbReference>
<accession>A0A6P6Y3X7</accession>
<evidence type="ECO:0000313" key="3">
    <source>
        <dbReference type="RefSeq" id="XP_027199965.1"/>
    </source>
</evidence>
<feature type="transmembrane region" description="Helical" evidence="1">
    <location>
        <begin position="6"/>
        <end position="24"/>
    </location>
</feature>
<dbReference type="KEGG" id="dpte:113794078"/>
<keyword evidence="1" id="KW-1133">Transmembrane helix</keyword>
<gene>
    <name evidence="3" type="primary">LOC113794078</name>
</gene>
<reference evidence="3" key="1">
    <citation type="submission" date="2025-08" db="UniProtKB">
        <authorList>
            <consortium name="RefSeq"/>
        </authorList>
    </citation>
    <scope>IDENTIFICATION</scope>
    <source>
        <strain evidence="3">Airmid</strain>
    </source>
</reference>
<feature type="non-terminal residue" evidence="3">
    <location>
        <position position="207"/>
    </location>
</feature>
<sequence>MSKWTLNIGLCLMWMIVIETWIVMTQRRDQYLPKPHATDAINKFNLLVWFMFDQESDWICVATDYTQTQNAFNYDIKHRGAIKGWNYNEADLIVLSTSQPCLFYIIHQQTTSLRISRWHSEKRIREISNKLLETSYESVICFDESGNNIIIVRDEDEPSYCMKPVQWPILTGFVVDGNFYLFGHSYVYVFDEAAYHNDRKIYPFQQI</sequence>
<keyword evidence="2" id="KW-1185">Reference proteome</keyword>
<evidence type="ECO:0000256" key="1">
    <source>
        <dbReference type="SAM" id="Phobius"/>
    </source>
</evidence>
<name>A0A6P6Y3X7_DERPT</name>
<dbReference type="InParanoid" id="A0A6P6Y3X7"/>
<keyword evidence="1" id="KW-0812">Transmembrane</keyword>
<keyword evidence="1" id="KW-0472">Membrane</keyword>
<dbReference type="RefSeq" id="XP_027199965.1">
    <property type="nucleotide sequence ID" value="XM_027344164.1"/>
</dbReference>
<protein>
    <submittedName>
        <fullName evidence="3">Uncharacterized protein LOC113794078</fullName>
    </submittedName>
</protein>
<proteinExistence type="predicted"/>
<dbReference type="AlphaFoldDB" id="A0A6P6Y3X7"/>
<organism evidence="2 3">
    <name type="scientific">Dermatophagoides pteronyssinus</name>
    <name type="common">European house dust mite</name>
    <dbReference type="NCBI Taxonomy" id="6956"/>
    <lineage>
        <taxon>Eukaryota</taxon>
        <taxon>Metazoa</taxon>
        <taxon>Ecdysozoa</taxon>
        <taxon>Arthropoda</taxon>
        <taxon>Chelicerata</taxon>
        <taxon>Arachnida</taxon>
        <taxon>Acari</taxon>
        <taxon>Acariformes</taxon>
        <taxon>Sarcoptiformes</taxon>
        <taxon>Astigmata</taxon>
        <taxon>Psoroptidia</taxon>
        <taxon>Analgoidea</taxon>
        <taxon>Pyroglyphidae</taxon>
        <taxon>Dermatophagoidinae</taxon>
        <taxon>Dermatophagoides</taxon>
    </lineage>
</organism>